<dbReference type="AlphaFoldDB" id="A0A7X6D6T4"/>
<evidence type="ECO:0000313" key="3">
    <source>
        <dbReference type="Proteomes" id="UP000521358"/>
    </source>
</evidence>
<comment type="caution">
    <text evidence="2">The sequence shown here is derived from an EMBL/GenBank/DDBJ whole genome shotgun (WGS) entry which is preliminary data.</text>
</comment>
<organism evidence="2 3">
    <name type="scientific">Vagococcus fluvialis</name>
    <dbReference type="NCBI Taxonomy" id="2738"/>
    <lineage>
        <taxon>Bacteria</taxon>
        <taxon>Bacillati</taxon>
        <taxon>Bacillota</taxon>
        <taxon>Bacilli</taxon>
        <taxon>Lactobacillales</taxon>
        <taxon>Enterococcaceae</taxon>
        <taxon>Vagococcus</taxon>
    </lineage>
</organism>
<proteinExistence type="predicted"/>
<dbReference type="GO" id="GO:0005737">
    <property type="term" value="C:cytoplasm"/>
    <property type="evidence" value="ECO:0007669"/>
    <property type="project" value="TreeGrafter"/>
</dbReference>
<protein>
    <submittedName>
        <fullName evidence="2">Serine/threonine protein phosphatase</fullName>
    </submittedName>
</protein>
<dbReference type="RefSeq" id="WP_167806148.1">
    <property type="nucleotide sequence ID" value="NZ_JAAVMB010000001.1"/>
</dbReference>
<evidence type="ECO:0000313" key="2">
    <source>
        <dbReference type="EMBL" id="NKC66839.1"/>
    </source>
</evidence>
<reference evidence="2 3" key="1">
    <citation type="submission" date="2020-03" db="EMBL/GenBank/DDBJ databases">
        <title>Bacterial samples isolated from urine from healthy bovine heifers (Gyr breed).</title>
        <authorList>
            <person name="Giannattasio-Ferraz S."/>
            <person name="Maskeri L."/>
            <person name="Penido A."/>
            <person name="Barbosa-Stancioli E.F."/>
            <person name="Putonti C."/>
        </authorList>
    </citation>
    <scope>NUCLEOTIDE SEQUENCE [LARGE SCALE GENOMIC DNA]</scope>
    <source>
        <strain evidence="2 3">UFMG-H7</strain>
    </source>
</reference>
<dbReference type="CDD" id="cd00144">
    <property type="entry name" value="MPP_PPP_family"/>
    <property type="match status" value="1"/>
</dbReference>
<dbReference type="InterPro" id="IPR029052">
    <property type="entry name" value="Metallo-depent_PP-like"/>
</dbReference>
<dbReference type="InterPro" id="IPR004843">
    <property type="entry name" value="Calcineurin-like_PHP"/>
</dbReference>
<dbReference type="GO" id="GO:0008803">
    <property type="term" value="F:bis(5'-nucleosyl)-tetraphosphatase (symmetrical) activity"/>
    <property type="evidence" value="ECO:0007669"/>
    <property type="project" value="TreeGrafter"/>
</dbReference>
<sequence length="246" mass="28815">MSDLLYVIGDIHGEYEMFQTLLKDYDETYQQLVLIGDLLDRGARSKECLLLGKQLVEEKRAIYLKGNHEDIFLRFLDDPEERYPNYILNGGGETIESLLHTGAVAEYSPTEISMLIKSRYKELISFLRELPLYYEWYDYLFVHAGINLEKDNWQDTSEREFLWIRKEFHEGKNHTNKTIVFGHTPAMYLFNDTTTTKLWEMDRKIGIDGGGVYGGSIHGVVFNPQGIVQDIEVFNEHEWEPKFETH</sequence>
<dbReference type="Gene3D" id="3.60.21.10">
    <property type="match status" value="1"/>
</dbReference>
<evidence type="ECO:0000259" key="1">
    <source>
        <dbReference type="Pfam" id="PF00149"/>
    </source>
</evidence>
<dbReference type="SUPFAM" id="SSF56300">
    <property type="entry name" value="Metallo-dependent phosphatases"/>
    <property type="match status" value="1"/>
</dbReference>
<feature type="domain" description="Calcineurin-like phosphoesterase" evidence="1">
    <location>
        <begin position="6"/>
        <end position="196"/>
    </location>
</feature>
<dbReference type="GO" id="GO:0110154">
    <property type="term" value="P:RNA decapping"/>
    <property type="evidence" value="ECO:0007669"/>
    <property type="project" value="TreeGrafter"/>
</dbReference>
<name>A0A7X6D6T4_9ENTE</name>
<dbReference type="InterPro" id="IPR050126">
    <property type="entry name" value="Ap4A_hydrolase"/>
</dbReference>
<dbReference type="PANTHER" id="PTHR42850">
    <property type="entry name" value="METALLOPHOSPHOESTERASE"/>
    <property type="match status" value="1"/>
</dbReference>
<dbReference type="PANTHER" id="PTHR42850:SF4">
    <property type="entry name" value="ZINC-DEPENDENT ENDOPOLYPHOSPHATASE"/>
    <property type="match status" value="1"/>
</dbReference>
<dbReference type="Pfam" id="PF00149">
    <property type="entry name" value="Metallophos"/>
    <property type="match status" value="1"/>
</dbReference>
<accession>A0A7X6D6T4</accession>
<dbReference type="EMBL" id="JAAVMB010000001">
    <property type="protein sequence ID" value="NKC66839.1"/>
    <property type="molecule type" value="Genomic_DNA"/>
</dbReference>
<dbReference type="Proteomes" id="UP000521358">
    <property type="component" value="Unassembled WGS sequence"/>
</dbReference>
<gene>
    <name evidence="2" type="ORF">HED35_01935</name>
</gene>
<dbReference type="GO" id="GO:0016791">
    <property type="term" value="F:phosphatase activity"/>
    <property type="evidence" value="ECO:0007669"/>
    <property type="project" value="TreeGrafter"/>
</dbReference>